<proteinExistence type="predicted"/>
<dbReference type="SUPFAM" id="SSF49899">
    <property type="entry name" value="Concanavalin A-like lectins/glucanases"/>
    <property type="match status" value="1"/>
</dbReference>
<organism evidence="3 4">
    <name type="scientific">Colletotrichum sojae</name>
    <dbReference type="NCBI Taxonomy" id="2175907"/>
    <lineage>
        <taxon>Eukaryota</taxon>
        <taxon>Fungi</taxon>
        <taxon>Dikarya</taxon>
        <taxon>Ascomycota</taxon>
        <taxon>Pezizomycotina</taxon>
        <taxon>Sordariomycetes</taxon>
        <taxon>Hypocreomycetidae</taxon>
        <taxon>Glomerellales</taxon>
        <taxon>Glomerellaceae</taxon>
        <taxon>Colletotrichum</taxon>
        <taxon>Colletotrichum orchidearum species complex</taxon>
    </lineage>
</organism>
<dbReference type="EMBL" id="WIGN01000019">
    <property type="protein sequence ID" value="KAF6817785.1"/>
    <property type="molecule type" value="Genomic_DNA"/>
</dbReference>
<feature type="chain" id="PRO_5034661342" description="GH16 domain-containing protein" evidence="1">
    <location>
        <begin position="19"/>
        <end position="267"/>
    </location>
</feature>
<feature type="domain" description="GH16" evidence="2">
    <location>
        <begin position="17"/>
        <end position="267"/>
    </location>
</feature>
<dbReference type="PANTHER" id="PTHR38121:SF2">
    <property type="entry name" value="ACYLTRANSFERASE 3 DOMAIN-CONTAINING PROTEIN"/>
    <property type="match status" value="1"/>
</dbReference>
<dbReference type="Proteomes" id="UP000652219">
    <property type="component" value="Unassembled WGS sequence"/>
</dbReference>
<keyword evidence="4" id="KW-1185">Reference proteome</keyword>
<reference evidence="3 4" key="1">
    <citation type="journal article" date="2020" name="Phytopathology">
        <title>Genome Sequence Resources of Colletotrichum truncatum, C. plurivorum, C. musicola, and C. sojae: Four Species Pathogenic to Soybean (Glycine max).</title>
        <authorList>
            <person name="Rogerio F."/>
            <person name="Boufleur T.R."/>
            <person name="Ciampi-Guillardi M."/>
            <person name="Sukno S.A."/>
            <person name="Thon M.R."/>
            <person name="Massola Junior N.S."/>
            <person name="Baroncelli R."/>
        </authorList>
    </citation>
    <scope>NUCLEOTIDE SEQUENCE [LARGE SCALE GENOMIC DNA]</scope>
    <source>
        <strain evidence="3 4">LFN0009</strain>
    </source>
</reference>
<protein>
    <recommendedName>
        <fullName evidence="2">GH16 domain-containing protein</fullName>
    </recommendedName>
</protein>
<evidence type="ECO:0000256" key="1">
    <source>
        <dbReference type="SAM" id="SignalP"/>
    </source>
</evidence>
<sequence length="267" mass="29565">MRSSFFATILLAASQAAALVRSPKPTQTTGGWSVGGYTYARRSIFNFATGTALPEGLYRSTWPIDDTHIYQAENAVVSGGYLNLKVPGGQTAKPYKCGEVSTTFSNIKYASVRTVAIFSNPTGVCNDLVWYTTADTSPGIFFYWNGTQEIDIEWLSDPASLSNQGTRWLWLTNQDADLNGQKTINNILPPSNPTVEEHEYRIDWTPGLVKWFVDGTQVWQTTSDVPTVPGSWIFNNWANGDIGWSAGPPTQEANFKIKDVEMYYNTA</sequence>
<evidence type="ECO:0000313" key="3">
    <source>
        <dbReference type="EMBL" id="KAF6817785.1"/>
    </source>
</evidence>
<accession>A0A8H6JS33</accession>
<feature type="signal peptide" evidence="1">
    <location>
        <begin position="1"/>
        <end position="18"/>
    </location>
</feature>
<dbReference type="GO" id="GO:0004553">
    <property type="term" value="F:hydrolase activity, hydrolyzing O-glycosyl compounds"/>
    <property type="evidence" value="ECO:0007669"/>
    <property type="project" value="InterPro"/>
</dbReference>
<dbReference type="PROSITE" id="PS51762">
    <property type="entry name" value="GH16_2"/>
    <property type="match status" value="1"/>
</dbReference>
<gene>
    <name evidence="3" type="ORF">CSOJ01_02222</name>
</gene>
<dbReference type="GO" id="GO:0005975">
    <property type="term" value="P:carbohydrate metabolic process"/>
    <property type="evidence" value="ECO:0007669"/>
    <property type="project" value="InterPro"/>
</dbReference>
<name>A0A8H6JS33_9PEZI</name>
<dbReference type="InterPro" id="IPR013320">
    <property type="entry name" value="ConA-like_dom_sf"/>
</dbReference>
<dbReference type="Pfam" id="PF00722">
    <property type="entry name" value="Glyco_hydro_16"/>
    <property type="match status" value="1"/>
</dbReference>
<dbReference type="Gene3D" id="2.60.120.200">
    <property type="match status" value="1"/>
</dbReference>
<keyword evidence="1" id="KW-0732">Signal</keyword>
<evidence type="ECO:0000313" key="4">
    <source>
        <dbReference type="Proteomes" id="UP000652219"/>
    </source>
</evidence>
<comment type="caution">
    <text evidence="3">The sequence shown here is derived from an EMBL/GenBank/DDBJ whole genome shotgun (WGS) entry which is preliminary data.</text>
</comment>
<evidence type="ECO:0000259" key="2">
    <source>
        <dbReference type="PROSITE" id="PS51762"/>
    </source>
</evidence>
<dbReference type="InterPro" id="IPR000757">
    <property type="entry name" value="Beta-glucanase-like"/>
</dbReference>
<dbReference type="AlphaFoldDB" id="A0A8H6JS33"/>
<dbReference type="PANTHER" id="PTHR38121">
    <property type="entry name" value="GH16 DOMAIN-CONTAINING PROTEIN"/>
    <property type="match status" value="1"/>
</dbReference>
<dbReference type="CDD" id="cd00413">
    <property type="entry name" value="Glyco_hydrolase_16"/>
    <property type="match status" value="1"/>
</dbReference>